<evidence type="ECO:0000313" key="1">
    <source>
        <dbReference type="EMBL" id="TKW02228.1"/>
    </source>
</evidence>
<gene>
    <name evidence="1" type="ORF">SEVIR_8G231933v2</name>
</gene>
<reference evidence="1" key="1">
    <citation type="submission" date="2019-03" db="EMBL/GenBank/DDBJ databases">
        <title>WGS assembly of Setaria viridis.</title>
        <authorList>
            <person name="Huang P."/>
            <person name="Jenkins J."/>
            <person name="Grimwood J."/>
            <person name="Barry K."/>
            <person name="Healey A."/>
            <person name="Mamidi S."/>
            <person name="Sreedasyam A."/>
            <person name="Shu S."/>
            <person name="Feldman M."/>
            <person name="Wu J."/>
            <person name="Yu Y."/>
            <person name="Chen C."/>
            <person name="Johnson J."/>
            <person name="Rokhsar D."/>
            <person name="Baxter I."/>
            <person name="Schmutz J."/>
            <person name="Brutnell T."/>
            <person name="Kellogg E."/>
        </authorList>
    </citation>
    <scope>NUCLEOTIDE SEQUENCE [LARGE SCALE GENOMIC DNA]</scope>
</reference>
<dbReference type="Proteomes" id="UP000298652">
    <property type="component" value="Chromosome 8"/>
</dbReference>
<organism evidence="1 2">
    <name type="scientific">Setaria viridis</name>
    <name type="common">Green bristlegrass</name>
    <name type="synonym">Setaria italica subsp. viridis</name>
    <dbReference type="NCBI Taxonomy" id="4556"/>
    <lineage>
        <taxon>Eukaryota</taxon>
        <taxon>Viridiplantae</taxon>
        <taxon>Streptophyta</taxon>
        <taxon>Embryophyta</taxon>
        <taxon>Tracheophyta</taxon>
        <taxon>Spermatophyta</taxon>
        <taxon>Magnoliopsida</taxon>
        <taxon>Liliopsida</taxon>
        <taxon>Poales</taxon>
        <taxon>Poaceae</taxon>
        <taxon>PACMAD clade</taxon>
        <taxon>Panicoideae</taxon>
        <taxon>Panicodae</taxon>
        <taxon>Paniceae</taxon>
        <taxon>Cenchrinae</taxon>
        <taxon>Setaria</taxon>
    </lineage>
</organism>
<sequence length="100" mass="10552">MALAAVAGDVAHGYVLITLPRLPGCIASPACVVGAPFTVRWLILCGGGSQDALQLLQIAVTHIRDIIKAFPSSGNLFLLTHFQKVAQAFRQVCISFSTTS</sequence>
<dbReference type="AlphaFoldDB" id="A0A4U6TIK0"/>
<proteinExistence type="predicted"/>
<name>A0A4U6TIK0_SETVI</name>
<protein>
    <submittedName>
        <fullName evidence="1">Uncharacterized protein</fullName>
    </submittedName>
</protein>
<evidence type="ECO:0000313" key="2">
    <source>
        <dbReference type="Proteomes" id="UP000298652"/>
    </source>
</evidence>
<dbReference type="Gramene" id="TKW02228">
    <property type="protein sequence ID" value="TKW02228"/>
    <property type="gene ID" value="SEVIR_8G231933v2"/>
</dbReference>
<accession>A0A4U6TIK0</accession>
<keyword evidence="2" id="KW-1185">Reference proteome</keyword>
<dbReference type="EMBL" id="CM016559">
    <property type="protein sequence ID" value="TKW02228.1"/>
    <property type="molecule type" value="Genomic_DNA"/>
</dbReference>